<evidence type="ECO:0000256" key="8">
    <source>
        <dbReference type="SAM" id="Phobius"/>
    </source>
</evidence>
<keyword evidence="7" id="KW-0067">ATP-binding</keyword>
<dbReference type="InterPro" id="IPR011712">
    <property type="entry name" value="Sig_transdc_His_kin_sub3_dim/P"/>
</dbReference>
<evidence type="ECO:0000256" key="4">
    <source>
        <dbReference type="ARBA" id="ARBA00022679"/>
    </source>
</evidence>
<dbReference type="SMART" id="SM00387">
    <property type="entry name" value="HATPase_c"/>
    <property type="match status" value="1"/>
</dbReference>
<evidence type="ECO:0000256" key="3">
    <source>
        <dbReference type="ARBA" id="ARBA00022553"/>
    </source>
</evidence>
<dbReference type="Gene3D" id="3.30.565.10">
    <property type="entry name" value="Histidine kinase-like ATPase, C-terminal domain"/>
    <property type="match status" value="1"/>
</dbReference>
<evidence type="ECO:0000256" key="1">
    <source>
        <dbReference type="ARBA" id="ARBA00000085"/>
    </source>
</evidence>
<comment type="catalytic activity">
    <reaction evidence="1">
        <text>ATP + protein L-histidine = ADP + protein N-phospho-L-histidine.</text>
        <dbReference type="EC" id="2.7.13.3"/>
    </reaction>
</comment>
<feature type="transmembrane region" description="Helical" evidence="8">
    <location>
        <begin position="74"/>
        <end position="91"/>
    </location>
</feature>
<protein>
    <recommendedName>
        <fullName evidence="2">histidine kinase</fullName>
        <ecNumber evidence="2">2.7.13.3</ecNumber>
    </recommendedName>
</protein>
<keyword evidence="4" id="KW-0808">Transferase</keyword>
<feature type="transmembrane region" description="Helical" evidence="8">
    <location>
        <begin position="122"/>
        <end position="139"/>
    </location>
</feature>
<dbReference type="AlphaFoldDB" id="A0A6J6EKU0"/>
<proteinExistence type="predicted"/>
<feature type="transmembrane region" description="Helical" evidence="8">
    <location>
        <begin position="97"/>
        <end position="115"/>
    </location>
</feature>
<evidence type="ECO:0000256" key="6">
    <source>
        <dbReference type="ARBA" id="ARBA00022777"/>
    </source>
</evidence>
<dbReference type="GO" id="GO:0005524">
    <property type="term" value="F:ATP binding"/>
    <property type="evidence" value="ECO:0007669"/>
    <property type="project" value="UniProtKB-KW"/>
</dbReference>
<evidence type="ECO:0000256" key="5">
    <source>
        <dbReference type="ARBA" id="ARBA00022741"/>
    </source>
</evidence>
<gene>
    <name evidence="10" type="ORF">UFOPK1493_02711</name>
</gene>
<dbReference type="Pfam" id="PF23539">
    <property type="entry name" value="DUF7134"/>
    <property type="match status" value="1"/>
</dbReference>
<dbReference type="CDD" id="cd16917">
    <property type="entry name" value="HATPase_UhpB-NarQ-NarX-like"/>
    <property type="match status" value="1"/>
</dbReference>
<accession>A0A6J6EKU0</accession>
<dbReference type="InterPro" id="IPR050482">
    <property type="entry name" value="Sensor_HK_TwoCompSys"/>
</dbReference>
<dbReference type="PANTHER" id="PTHR24421:SF10">
    <property type="entry name" value="NITRATE_NITRITE SENSOR PROTEIN NARQ"/>
    <property type="match status" value="1"/>
</dbReference>
<evidence type="ECO:0000313" key="10">
    <source>
        <dbReference type="EMBL" id="CAB4575965.1"/>
    </source>
</evidence>
<keyword evidence="8" id="KW-0812">Transmembrane</keyword>
<evidence type="ECO:0000256" key="7">
    <source>
        <dbReference type="ARBA" id="ARBA00022840"/>
    </source>
</evidence>
<dbReference type="SUPFAM" id="SSF55874">
    <property type="entry name" value="ATPase domain of HSP90 chaperone/DNA topoisomerase II/histidine kinase"/>
    <property type="match status" value="1"/>
</dbReference>
<keyword evidence="5" id="KW-0547">Nucleotide-binding</keyword>
<dbReference type="PANTHER" id="PTHR24421">
    <property type="entry name" value="NITRATE/NITRITE SENSOR PROTEIN NARX-RELATED"/>
    <property type="match status" value="1"/>
</dbReference>
<dbReference type="EC" id="2.7.13.3" evidence="2"/>
<keyword evidence="6" id="KW-0418">Kinase</keyword>
<feature type="transmembrane region" description="Helical" evidence="8">
    <location>
        <begin position="151"/>
        <end position="172"/>
    </location>
</feature>
<keyword evidence="3" id="KW-0597">Phosphoprotein</keyword>
<feature type="domain" description="Histidine kinase/HSP90-like ATPase" evidence="9">
    <location>
        <begin position="316"/>
        <end position="410"/>
    </location>
</feature>
<dbReference type="Pfam" id="PF07730">
    <property type="entry name" value="HisKA_3"/>
    <property type="match status" value="1"/>
</dbReference>
<keyword evidence="8" id="KW-0472">Membrane</keyword>
<dbReference type="GO" id="GO:0046983">
    <property type="term" value="F:protein dimerization activity"/>
    <property type="evidence" value="ECO:0007669"/>
    <property type="project" value="InterPro"/>
</dbReference>
<keyword evidence="8" id="KW-1133">Transmembrane helix</keyword>
<feature type="transmembrane region" description="Helical" evidence="8">
    <location>
        <begin position="12"/>
        <end position="36"/>
    </location>
</feature>
<dbReference type="InterPro" id="IPR036890">
    <property type="entry name" value="HATPase_C_sf"/>
</dbReference>
<organism evidence="10">
    <name type="scientific">freshwater metagenome</name>
    <dbReference type="NCBI Taxonomy" id="449393"/>
    <lineage>
        <taxon>unclassified sequences</taxon>
        <taxon>metagenomes</taxon>
        <taxon>ecological metagenomes</taxon>
    </lineage>
</organism>
<sequence length="412" mass="45013">MSERSARLRSSYTTHVWAWDVSLTVLALALALVSAYLGTRVNEFSGTAGPTMAHGLLWSAAMTLPLAARRRFPATTLMVVTVCFATHRWLLVPEYNVSAFVYLIALASAGSWIAVRRRRDAVRAASIGVMMAALIADTIRTETPPEYEAIVNSAFAFGIAYNLAFFMSGWVIGDIFRTRRAREEALVERTQQLEVERELRARRAVLDERLRIARELHDVVAHHVSVMGVQAGGARRVLAKDPDAAAVALGTIETSSRQAIDELRRLVSFLRTEGETDPFAPRPGLERLPELVEDARRSGLVVEQRVEGDPRPLPGSIDLSAYRVVQEALTNTRKHASASRVDVTVRYGVDAVEVEVLDDGAANGTSVVGGTGHGIAGMRERVALHGGQLDVGRSDGRRGFRVHATFPLRVAS</sequence>
<dbReference type="Pfam" id="PF02518">
    <property type="entry name" value="HATPase_c"/>
    <property type="match status" value="1"/>
</dbReference>
<dbReference type="Gene3D" id="1.20.5.1930">
    <property type="match status" value="1"/>
</dbReference>
<dbReference type="EMBL" id="CAEZSR010000121">
    <property type="protein sequence ID" value="CAB4575965.1"/>
    <property type="molecule type" value="Genomic_DNA"/>
</dbReference>
<evidence type="ECO:0000259" key="9">
    <source>
        <dbReference type="SMART" id="SM00387"/>
    </source>
</evidence>
<name>A0A6J6EKU0_9ZZZZ</name>
<reference evidence="10" key="1">
    <citation type="submission" date="2020-05" db="EMBL/GenBank/DDBJ databases">
        <authorList>
            <person name="Chiriac C."/>
            <person name="Salcher M."/>
            <person name="Ghai R."/>
            <person name="Kavagutti S V."/>
        </authorList>
    </citation>
    <scope>NUCLEOTIDE SEQUENCE</scope>
</reference>
<dbReference type="InterPro" id="IPR003594">
    <property type="entry name" value="HATPase_dom"/>
</dbReference>
<evidence type="ECO:0000256" key="2">
    <source>
        <dbReference type="ARBA" id="ARBA00012438"/>
    </source>
</evidence>
<dbReference type="GO" id="GO:0016020">
    <property type="term" value="C:membrane"/>
    <property type="evidence" value="ECO:0007669"/>
    <property type="project" value="InterPro"/>
</dbReference>
<dbReference type="InterPro" id="IPR055558">
    <property type="entry name" value="DUF7134"/>
</dbReference>
<dbReference type="GO" id="GO:0000155">
    <property type="term" value="F:phosphorelay sensor kinase activity"/>
    <property type="evidence" value="ECO:0007669"/>
    <property type="project" value="InterPro"/>
</dbReference>